<evidence type="ECO:0000313" key="16">
    <source>
        <dbReference type="EMBL" id="SUD30649.1"/>
    </source>
</evidence>
<keyword evidence="10 11" id="KW-0998">Cell outer membrane</keyword>
<keyword evidence="8 13" id="KW-0798">TonB box</keyword>
<dbReference type="PROSITE" id="PS52016">
    <property type="entry name" value="TONB_DEPENDENT_REC_3"/>
    <property type="match status" value="1"/>
</dbReference>
<evidence type="ECO:0000256" key="2">
    <source>
        <dbReference type="ARBA" id="ARBA00022448"/>
    </source>
</evidence>
<reference evidence="16 17" key="1">
    <citation type="submission" date="2018-06" db="EMBL/GenBank/DDBJ databases">
        <authorList>
            <consortium name="Pathogen Informatics"/>
            <person name="Doyle S."/>
        </authorList>
    </citation>
    <scope>NUCLEOTIDE SEQUENCE [LARGE SCALE GENOMIC DNA]</scope>
    <source>
        <strain evidence="16 17">NCTC10392</strain>
    </source>
</reference>
<dbReference type="PROSITE" id="PS01156">
    <property type="entry name" value="TONB_DEPENDENT_REC_2"/>
    <property type="match status" value="1"/>
</dbReference>
<sequence length="945" mass="103834">MISPASVLRTRTLGLLLLSLQPLYSTAVFAQAERQPYSIDAGPLDQALSRFGVQAGISMAGSSTLTAGKRSSGLHGNFTAEAGLARLLAGTGLSFQRQVDGSFELHPATSALVLPSQKVLGEDLEKKAVYSAPRSSVYISSEEVQRFGVISAGDVLKGQPGVQVGDSRNGGGLDVNIRGIQGQSRVAVTVDGSQQALDVYRGYAGTQQRSYIDPDLISDVSIDKGPSLASSAIGGTVAIRTLGVDDILRDGKNVGLRLKGDLWNNGVAPASRNSHSTTEDLYAEPHRSRGGLFGSDSQSGSAAFAYTHEMFDVVAAYAHRNQGNYFSGKHGQDRYRTFDRYGSENMTVATTYNAGEEVLNSSAETESILLKTTLRPADGHTFDFGYSRYDGRMGEIMPSDIFRFGTGGIYQYPRGRTQIDTYTARHHYLPTGNMLVDLTTNLWMTDAKTSQLTSVLAPTSQAYRSDRNWTRQDNRRIGGDLTNISRFDTQYGDFKMDLGGSFQIEELQPQKSVVTTQHDINANRSLRDGSRKEFSLNGKLEYKPVDELTLWGGGRYTYYRTKDHVPRATAQREEREARYVSVIKPGSYGHMLWFPDENGQYTDATDPRLNNGIVFSDTNHPFEGPRYNDYGGIGTRVYPSQVGEVVTGYTYSGKHSNSKGAFSPAIGINYEVAPDTFVYASYTQGLRMPSLFETSQGTLQTMPGKSLKPERSSNWEIGASTMQKGLLVDNDSAAIKLAYFNNTIKNYVTRYYDPSPGLMGLMSFSNTDSFKTSGLELQSKYDAGWVFADLSSTYYLKTETCDSAFAARLRASSSRWQKTDNTPNCTPGSFMGSYTNTQNPPRVAGNLTTGLRFLDQSLTVGGRLTYTSGPTVTADKPWQTGATTPQLVYREVALVDLFLNYKWQDHTKFNVSLDNLTNRYYLDPLAQSFMPAPGRTLRMGVVTQF</sequence>
<dbReference type="PANTHER" id="PTHR30442:SF0">
    <property type="entry name" value="FE(3+) DICITRATE TRANSPORT PROTEIN FECA"/>
    <property type="match status" value="1"/>
</dbReference>
<dbReference type="SUPFAM" id="SSF56935">
    <property type="entry name" value="Porins"/>
    <property type="match status" value="1"/>
</dbReference>
<evidence type="ECO:0000259" key="15">
    <source>
        <dbReference type="SMART" id="SM00965"/>
    </source>
</evidence>
<evidence type="ECO:0000256" key="6">
    <source>
        <dbReference type="ARBA" id="ARBA00022729"/>
    </source>
</evidence>
<dbReference type="Pfam" id="PF00593">
    <property type="entry name" value="TonB_dep_Rec_b-barrel"/>
    <property type="match status" value="1"/>
</dbReference>
<dbReference type="Gene3D" id="2.40.170.20">
    <property type="entry name" value="TonB-dependent receptor, beta-barrel domain"/>
    <property type="match status" value="1"/>
</dbReference>
<evidence type="ECO:0000256" key="8">
    <source>
        <dbReference type="ARBA" id="ARBA00023077"/>
    </source>
</evidence>
<keyword evidence="9 11" id="KW-0472">Membrane</keyword>
<dbReference type="Proteomes" id="UP000255125">
    <property type="component" value="Unassembled WGS sequence"/>
</dbReference>
<dbReference type="SMART" id="SM00965">
    <property type="entry name" value="STN"/>
    <property type="match status" value="1"/>
</dbReference>
<evidence type="ECO:0000256" key="13">
    <source>
        <dbReference type="RuleBase" id="RU003357"/>
    </source>
</evidence>
<keyword evidence="4" id="KW-0410">Iron transport</keyword>
<keyword evidence="3 11" id="KW-1134">Transmembrane beta strand</keyword>
<dbReference type="OrthoDB" id="6046653at2"/>
<dbReference type="Pfam" id="PF07715">
    <property type="entry name" value="Plug"/>
    <property type="match status" value="1"/>
</dbReference>
<dbReference type="Pfam" id="PF07660">
    <property type="entry name" value="STN"/>
    <property type="match status" value="1"/>
</dbReference>
<dbReference type="Gene3D" id="3.55.50.30">
    <property type="match status" value="1"/>
</dbReference>
<feature type="signal peptide" evidence="14">
    <location>
        <begin position="1"/>
        <end position="30"/>
    </location>
</feature>
<dbReference type="InterPro" id="IPR000531">
    <property type="entry name" value="Beta-barrel_TonB"/>
</dbReference>
<dbReference type="InterPro" id="IPR039426">
    <property type="entry name" value="TonB-dep_rcpt-like"/>
</dbReference>
<feature type="domain" description="Secretin/TonB short N-terminal" evidence="15">
    <location>
        <begin position="57"/>
        <end position="108"/>
    </location>
</feature>
<feature type="chain" id="PRO_5016632080" evidence="14">
    <location>
        <begin position="31"/>
        <end position="945"/>
    </location>
</feature>
<evidence type="ECO:0000256" key="9">
    <source>
        <dbReference type="ARBA" id="ARBA00023136"/>
    </source>
</evidence>
<keyword evidence="6 14" id="KW-0732">Signal</keyword>
<gene>
    <name evidence="16" type="ORF">NCTC10392_02571</name>
</gene>
<dbReference type="EMBL" id="UGUS01000002">
    <property type="protein sequence ID" value="SUD30649.1"/>
    <property type="molecule type" value="Genomic_DNA"/>
</dbReference>
<evidence type="ECO:0000313" key="17">
    <source>
        <dbReference type="Proteomes" id="UP000255125"/>
    </source>
</evidence>
<dbReference type="InterPro" id="IPR011662">
    <property type="entry name" value="Secretin/TonB_short_N"/>
</dbReference>
<dbReference type="InterPro" id="IPR010917">
    <property type="entry name" value="TonB_rcpt_CS"/>
</dbReference>
<accession>A0A379ICV9</accession>
<feature type="short sequence motif" description="TonB C-terminal box" evidence="12">
    <location>
        <begin position="928"/>
        <end position="945"/>
    </location>
</feature>
<evidence type="ECO:0000256" key="10">
    <source>
        <dbReference type="ARBA" id="ARBA00023237"/>
    </source>
</evidence>
<comment type="similarity">
    <text evidence="11 13">Belongs to the TonB-dependent receptor family.</text>
</comment>
<keyword evidence="2 11" id="KW-0813">Transport</keyword>
<comment type="subcellular location">
    <subcellularLocation>
        <location evidence="1 11">Cell outer membrane</location>
        <topology evidence="1 11">Multi-pass membrane protein</topology>
    </subcellularLocation>
</comment>
<dbReference type="RefSeq" id="WP_038440982.1">
    <property type="nucleotide sequence ID" value="NZ_CP008896.1"/>
</dbReference>
<dbReference type="GO" id="GO:0009279">
    <property type="term" value="C:cell outer membrane"/>
    <property type="evidence" value="ECO:0007669"/>
    <property type="project" value="UniProtKB-SubCell"/>
</dbReference>
<evidence type="ECO:0000256" key="4">
    <source>
        <dbReference type="ARBA" id="ARBA00022496"/>
    </source>
</evidence>
<dbReference type="InterPro" id="IPR036942">
    <property type="entry name" value="Beta-barrel_TonB_sf"/>
</dbReference>
<evidence type="ECO:0000256" key="3">
    <source>
        <dbReference type="ARBA" id="ARBA00022452"/>
    </source>
</evidence>
<evidence type="ECO:0000256" key="7">
    <source>
        <dbReference type="ARBA" id="ARBA00023004"/>
    </source>
</evidence>
<proteinExistence type="inferred from homology"/>
<keyword evidence="7" id="KW-0408">Iron</keyword>
<evidence type="ECO:0000256" key="1">
    <source>
        <dbReference type="ARBA" id="ARBA00004571"/>
    </source>
</evidence>
<protein>
    <submittedName>
        <fullName evidence="16">HasR</fullName>
    </submittedName>
</protein>
<dbReference type="InterPro" id="IPR012910">
    <property type="entry name" value="Plug_dom"/>
</dbReference>
<dbReference type="KEGG" id="pfn:HZ99_02135"/>
<dbReference type="InterPro" id="IPR037066">
    <property type="entry name" value="Plug_dom_sf"/>
</dbReference>
<evidence type="ECO:0000256" key="11">
    <source>
        <dbReference type="PROSITE-ProRule" id="PRU01360"/>
    </source>
</evidence>
<name>A0A379ICV9_PSEFL</name>
<dbReference type="PANTHER" id="PTHR30442">
    <property type="entry name" value="IRON III DICITRATE TRANSPORT PROTEIN FECA"/>
    <property type="match status" value="1"/>
</dbReference>
<keyword evidence="4" id="KW-0406">Ion transport</keyword>
<evidence type="ECO:0000256" key="14">
    <source>
        <dbReference type="SAM" id="SignalP"/>
    </source>
</evidence>
<keyword evidence="5 11" id="KW-0812">Transmembrane</keyword>
<evidence type="ECO:0000256" key="5">
    <source>
        <dbReference type="ARBA" id="ARBA00022692"/>
    </source>
</evidence>
<dbReference type="AlphaFoldDB" id="A0A379ICV9"/>
<evidence type="ECO:0000256" key="12">
    <source>
        <dbReference type="PROSITE-ProRule" id="PRU10144"/>
    </source>
</evidence>
<organism evidence="16 17">
    <name type="scientific">Pseudomonas fluorescens</name>
    <dbReference type="NCBI Taxonomy" id="294"/>
    <lineage>
        <taxon>Bacteria</taxon>
        <taxon>Pseudomonadati</taxon>
        <taxon>Pseudomonadota</taxon>
        <taxon>Gammaproteobacteria</taxon>
        <taxon>Pseudomonadales</taxon>
        <taxon>Pseudomonadaceae</taxon>
        <taxon>Pseudomonas</taxon>
    </lineage>
</organism>
<dbReference type="GO" id="GO:0033214">
    <property type="term" value="P:siderophore-iron import into cell"/>
    <property type="evidence" value="ECO:0007669"/>
    <property type="project" value="TreeGrafter"/>
</dbReference>
<dbReference type="Gene3D" id="2.170.130.10">
    <property type="entry name" value="TonB-dependent receptor, plug domain"/>
    <property type="match status" value="1"/>
</dbReference>